<protein>
    <recommendedName>
        <fullName evidence="4">8-amino-7-oxononanoate synthase</fullName>
    </recommendedName>
</protein>
<dbReference type="Gramene" id="mRNA:HanXRQr2_Chr10g0429591">
    <property type="protein sequence ID" value="mRNA:HanXRQr2_Chr10g0429591"/>
    <property type="gene ID" value="HanXRQr2_Chr10g0429591"/>
</dbReference>
<keyword evidence="3" id="KW-1185">Reference proteome</keyword>
<feature type="coiled-coil region" evidence="1">
    <location>
        <begin position="167"/>
        <end position="208"/>
    </location>
</feature>
<dbReference type="EMBL" id="MNCJ02000325">
    <property type="protein sequence ID" value="KAF5785519.1"/>
    <property type="molecule type" value="Genomic_DNA"/>
</dbReference>
<accession>A0A9K3HWD4</accession>
<comment type="caution">
    <text evidence="2">The sequence shown here is derived from an EMBL/GenBank/DDBJ whole genome shotgun (WGS) entry which is preliminary data.</text>
</comment>
<gene>
    <name evidence="2" type="ORF">HanXRQr2_Chr10g0429591</name>
</gene>
<keyword evidence="1" id="KW-0175">Coiled coil</keyword>
<dbReference type="Proteomes" id="UP000215914">
    <property type="component" value="Unassembled WGS sequence"/>
</dbReference>
<reference evidence="2" key="2">
    <citation type="submission" date="2020-06" db="EMBL/GenBank/DDBJ databases">
        <title>Helianthus annuus Genome sequencing and assembly Release 2.</title>
        <authorList>
            <person name="Gouzy J."/>
            <person name="Langlade N."/>
            <person name="Munos S."/>
        </authorList>
    </citation>
    <scope>NUCLEOTIDE SEQUENCE</scope>
    <source>
        <tissue evidence="2">Leaves</tissue>
    </source>
</reference>
<evidence type="ECO:0008006" key="4">
    <source>
        <dbReference type="Google" id="ProtNLM"/>
    </source>
</evidence>
<dbReference type="PANTHER" id="PTHR35731">
    <property type="entry name" value="8-AMINO-7-OXONONANOATE SYNTHASE"/>
    <property type="match status" value="1"/>
</dbReference>
<organism evidence="2 3">
    <name type="scientific">Helianthus annuus</name>
    <name type="common">Common sunflower</name>
    <dbReference type="NCBI Taxonomy" id="4232"/>
    <lineage>
        <taxon>Eukaryota</taxon>
        <taxon>Viridiplantae</taxon>
        <taxon>Streptophyta</taxon>
        <taxon>Embryophyta</taxon>
        <taxon>Tracheophyta</taxon>
        <taxon>Spermatophyta</taxon>
        <taxon>Magnoliopsida</taxon>
        <taxon>eudicotyledons</taxon>
        <taxon>Gunneridae</taxon>
        <taxon>Pentapetalae</taxon>
        <taxon>asterids</taxon>
        <taxon>campanulids</taxon>
        <taxon>Asterales</taxon>
        <taxon>Asteraceae</taxon>
        <taxon>Asteroideae</taxon>
        <taxon>Heliantheae alliance</taxon>
        <taxon>Heliantheae</taxon>
        <taxon>Helianthus</taxon>
    </lineage>
</organism>
<dbReference type="AlphaFoldDB" id="A0A9K3HWD4"/>
<reference evidence="2" key="1">
    <citation type="journal article" date="2017" name="Nature">
        <title>The sunflower genome provides insights into oil metabolism, flowering and Asterid evolution.</title>
        <authorList>
            <person name="Badouin H."/>
            <person name="Gouzy J."/>
            <person name="Grassa C.J."/>
            <person name="Murat F."/>
            <person name="Staton S.E."/>
            <person name="Cottret L."/>
            <person name="Lelandais-Briere C."/>
            <person name="Owens G.L."/>
            <person name="Carrere S."/>
            <person name="Mayjonade B."/>
            <person name="Legrand L."/>
            <person name="Gill N."/>
            <person name="Kane N.C."/>
            <person name="Bowers J.E."/>
            <person name="Hubner S."/>
            <person name="Bellec A."/>
            <person name="Berard A."/>
            <person name="Berges H."/>
            <person name="Blanchet N."/>
            <person name="Boniface M.C."/>
            <person name="Brunel D."/>
            <person name="Catrice O."/>
            <person name="Chaidir N."/>
            <person name="Claudel C."/>
            <person name="Donnadieu C."/>
            <person name="Faraut T."/>
            <person name="Fievet G."/>
            <person name="Helmstetter N."/>
            <person name="King M."/>
            <person name="Knapp S.J."/>
            <person name="Lai Z."/>
            <person name="Le Paslier M.C."/>
            <person name="Lippi Y."/>
            <person name="Lorenzon L."/>
            <person name="Mandel J.R."/>
            <person name="Marage G."/>
            <person name="Marchand G."/>
            <person name="Marquand E."/>
            <person name="Bret-Mestries E."/>
            <person name="Morien E."/>
            <person name="Nambeesan S."/>
            <person name="Nguyen T."/>
            <person name="Pegot-Espagnet P."/>
            <person name="Pouilly N."/>
            <person name="Raftis F."/>
            <person name="Sallet E."/>
            <person name="Schiex T."/>
            <person name="Thomas J."/>
            <person name="Vandecasteele C."/>
            <person name="Vares D."/>
            <person name="Vear F."/>
            <person name="Vautrin S."/>
            <person name="Crespi M."/>
            <person name="Mangin B."/>
            <person name="Burke J.M."/>
            <person name="Salse J."/>
            <person name="Munos S."/>
            <person name="Vincourt P."/>
            <person name="Rieseberg L.H."/>
            <person name="Langlade N.B."/>
        </authorList>
    </citation>
    <scope>NUCLEOTIDE SEQUENCE</scope>
    <source>
        <tissue evidence="2">Leaves</tissue>
    </source>
</reference>
<name>A0A9K3HWD4_HELAN</name>
<evidence type="ECO:0000313" key="3">
    <source>
        <dbReference type="Proteomes" id="UP000215914"/>
    </source>
</evidence>
<proteinExistence type="predicted"/>
<evidence type="ECO:0000313" key="2">
    <source>
        <dbReference type="EMBL" id="KAF5785519.1"/>
    </source>
</evidence>
<dbReference type="OrthoDB" id="515004at2759"/>
<evidence type="ECO:0000256" key="1">
    <source>
        <dbReference type="SAM" id="Coils"/>
    </source>
</evidence>
<sequence length="314" mass="35860">MSKLTYTFQSMRYNKVSLQHLEYNLTAKQDNAPVIRGSKTILCTLTKQKQSITMISFQTIQTTFTTTKHEFFHKTHLLTINNYQKRFFICKSKDPDTNAPSSPEGDARRQEILAKIAMLQAQKVRLTDYLDERSEYLTKFAEEANVEFDQVGENALKELEEASARIMGNIESQMQAFEESAESSKQEIEENQRKIDEFETRFENEINEGLFFKNLGQSPTKPIDKSLAKAAAEKVTELTKQTAGTATRRNIYLALIGLVSISLIDSVISPSFDWRKGVILGLILVGLITQLTYEQKVLGETQRKETEKSEDKKE</sequence>
<dbReference type="PANTHER" id="PTHR35731:SF1">
    <property type="entry name" value="8-AMINO-7-OXONONANOATE SYNTHASE"/>
    <property type="match status" value="1"/>
</dbReference>